<proteinExistence type="predicted"/>
<reference evidence="2 3" key="1">
    <citation type="submission" date="2017-05" db="EMBL/GenBank/DDBJ databases">
        <title>Genomic insights into alkan degradation activity of Oleiphilus messinensis.</title>
        <authorList>
            <person name="Kozyavkin S.A."/>
            <person name="Slesarev A.I."/>
            <person name="Golyshin P.N."/>
            <person name="Korzhenkov A."/>
            <person name="Golyshina O.N."/>
            <person name="Toshchakov S.V."/>
        </authorList>
    </citation>
    <scope>NUCLEOTIDE SEQUENCE [LARGE SCALE GENOMIC DNA]</scope>
    <source>
        <strain evidence="2 3">ME102</strain>
    </source>
</reference>
<name>A0A1Y0I9F9_9GAMM</name>
<sequence length="59" mass="6850">MKWVVLAILAIVLLIWLVRGKMQSRLDDPEIKVLDQQRYYVNPPKEGDEPPDDKQSTSL</sequence>
<organism evidence="2 3">
    <name type="scientific">Oleiphilus messinensis</name>
    <dbReference type="NCBI Taxonomy" id="141451"/>
    <lineage>
        <taxon>Bacteria</taxon>
        <taxon>Pseudomonadati</taxon>
        <taxon>Pseudomonadota</taxon>
        <taxon>Gammaproteobacteria</taxon>
        <taxon>Oceanospirillales</taxon>
        <taxon>Oleiphilaceae</taxon>
        <taxon>Oleiphilus</taxon>
    </lineage>
</organism>
<dbReference type="RefSeq" id="WP_087461094.1">
    <property type="nucleotide sequence ID" value="NZ_CP021425.1"/>
</dbReference>
<gene>
    <name evidence="2" type="ORF">OLMES_1990</name>
</gene>
<dbReference type="Proteomes" id="UP000196027">
    <property type="component" value="Chromosome"/>
</dbReference>
<keyword evidence="3" id="KW-1185">Reference proteome</keyword>
<accession>A0A1Y0I9F9</accession>
<evidence type="ECO:0000313" key="3">
    <source>
        <dbReference type="Proteomes" id="UP000196027"/>
    </source>
</evidence>
<feature type="compositionally biased region" description="Basic and acidic residues" evidence="1">
    <location>
        <begin position="45"/>
        <end position="59"/>
    </location>
</feature>
<dbReference type="EMBL" id="CP021425">
    <property type="protein sequence ID" value="ARU56064.1"/>
    <property type="molecule type" value="Genomic_DNA"/>
</dbReference>
<feature type="region of interest" description="Disordered" evidence="1">
    <location>
        <begin position="40"/>
        <end position="59"/>
    </location>
</feature>
<dbReference type="KEGG" id="ome:OLMES_1990"/>
<dbReference type="AlphaFoldDB" id="A0A1Y0I9F9"/>
<evidence type="ECO:0000313" key="2">
    <source>
        <dbReference type="EMBL" id="ARU56064.1"/>
    </source>
</evidence>
<protein>
    <submittedName>
        <fullName evidence="2">Uncharacterized protein</fullName>
    </submittedName>
</protein>
<evidence type="ECO:0000256" key="1">
    <source>
        <dbReference type="SAM" id="MobiDB-lite"/>
    </source>
</evidence>